<dbReference type="Pfam" id="PF02910">
    <property type="entry name" value="Succ_DH_flav_C"/>
    <property type="match status" value="1"/>
</dbReference>
<dbReference type="Pfam" id="PF00890">
    <property type="entry name" value="FAD_binding_2"/>
    <property type="match status" value="1"/>
</dbReference>
<comment type="pathway">
    <text evidence="2">Cofactor biosynthesis; NAD(+) biosynthesis; iminoaspartate from L-aspartate (oxidase route): step 1/1.</text>
</comment>
<dbReference type="EC" id="1.4.3.16" evidence="4"/>
<dbReference type="InterPro" id="IPR015939">
    <property type="entry name" value="Fum_Rdtase/Succ_DH_flav-like_C"/>
</dbReference>
<dbReference type="RefSeq" id="WP_346057121.1">
    <property type="nucleotide sequence ID" value="NZ_BAAAOP010000001.1"/>
</dbReference>
<evidence type="ECO:0000256" key="9">
    <source>
        <dbReference type="ARBA" id="ARBA00023002"/>
    </source>
</evidence>
<dbReference type="PRINTS" id="PR00368">
    <property type="entry name" value="FADPNR"/>
</dbReference>
<feature type="compositionally biased region" description="Polar residues" evidence="13">
    <location>
        <begin position="548"/>
        <end position="558"/>
    </location>
</feature>
<evidence type="ECO:0000259" key="16">
    <source>
        <dbReference type="Pfam" id="PF02910"/>
    </source>
</evidence>
<evidence type="ECO:0000256" key="8">
    <source>
        <dbReference type="ARBA" id="ARBA00022827"/>
    </source>
</evidence>
<dbReference type="InterPro" id="IPR005288">
    <property type="entry name" value="NadB"/>
</dbReference>
<dbReference type="PANTHER" id="PTHR42716:SF2">
    <property type="entry name" value="L-ASPARTATE OXIDASE, CHLOROPLASTIC"/>
    <property type="match status" value="1"/>
</dbReference>
<dbReference type="Gene3D" id="3.90.700.10">
    <property type="entry name" value="Succinate dehydrogenase/fumarate reductase flavoprotein, catalytic domain"/>
    <property type="match status" value="1"/>
</dbReference>
<accession>A0ABN3B1K7</accession>
<dbReference type="InterPro" id="IPR003953">
    <property type="entry name" value="FAD-dep_OxRdtase_2_FAD-bd"/>
</dbReference>
<dbReference type="InterPro" id="IPR036188">
    <property type="entry name" value="FAD/NAD-bd_sf"/>
</dbReference>
<evidence type="ECO:0000256" key="13">
    <source>
        <dbReference type="SAM" id="MobiDB-lite"/>
    </source>
</evidence>
<dbReference type="PANTHER" id="PTHR42716">
    <property type="entry name" value="L-ASPARTATE OXIDASE"/>
    <property type="match status" value="1"/>
</dbReference>
<evidence type="ECO:0000256" key="12">
    <source>
        <dbReference type="ARBA" id="ARBA00048305"/>
    </source>
</evidence>
<keyword evidence="8" id="KW-0274">FAD</keyword>
<feature type="compositionally biased region" description="Pro residues" evidence="13">
    <location>
        <begin position="535"/>
        <end position="544"/>
    </location>
</feature>
<dbReference type="Gene3D" id="1.20.58.100">
    <property type="entry name" value="Fumarate reductase/succinate dehydrogenase flavoprotein-like, C-terminal domain"/>
    <property type="match status" value="1"/>
</dbReference>
<sequence length="558" mass="56999">MILVIGSGVAGLCAALAAVHAGADVMIVAAGELGTGNGSSDGRERVLGNTPLAQGGIAAAIGIEDRAADHLADTLRAGAGLTDRAAADVLVRDGARLVRGLLAEGFAADRGSDGGLALGLEAAHSRNRIVHAGGDRTGAVLHAHLVGRVLDSVPGRRNGSLNGALVVRERTTVTGLLSEAGAVTGATVRDADGAEASLSADAVVLATGGYASLYPMSSNHPGARGSGIVLAARAGAVVADLEFVQFHPTVLAEGQNGRGLLISEAVRGAGAVLRDARGERFMLGRHPRAELAPRDVVSLETHRAMHRAGAAEVWLDATPIEHREGSGALRRRFPAISRALAARGHDWAREPVPVAPAAHYTMGGVASDTSGRSSVPGLFVAGEAASTGVHGANRLASNSLLEGLVFGGRAGAAAAGYRGRQDEWLESGSALGRLVLDADRCVVGDGEPRHTGALELEVSRALGAHLGIERNGSGLALAARVFERGAGDAARLATMICCAAAARRETRGAHVRSDFPDVDPALSRRRAFRIEFGTAPPPSPPAPSRPRQLTQQRSVSVC</sequence>
<dbReference type="Gene3D" id="3.50.50.60">
    <property type="entry name" value="FAD/NAD(P)-binding domain"/>
    <property type="match status" value="1"/>
</dbReference>
<evidence type="ECO:0000259" key="15">
    <source>
        <dbReference type="Pfam" id="PF00890"/>
    </source>
</evidence>
<evidence type="ECO:0000256" key="11">
    <source>
        <dbReference type="ARBA" id="ARBA00030386"/>
    </source>
</evidence>
<evidence type="ECO:0000256" key="6">
    <source>
        <dbReference type="ARBA" id="ARBA00022630"/>
    </source>
</evidence>
<keyword evidence="14" id="KW-0732">Signal</keyword>
<dbReference type="Proteomes" id="UP001501084">
    <property type="component" value="Unassembled WGS sequence"/>
</dbReference>
<keyword evidence="18" id="KW-1185">Reference proteome</keyword>
<evidence type="ECO:0000256" key="3">
    <source>
        <dbReference type="ARBA" id="ARBA00008562"/>
    </source>
</evidence>
<gene>
    <name evidence="17" type="primary">nadB</name>
    <name evidence="17" type="ORF">GCM10009786_02790</name>
</gene>
<name>A0ABN3B1K7_9MICO</name>
<reference evidence="17 18" key="1">
    <citation type="journal article" date="2019" name="Int. J. Syst. Evol. Microbiol.">
        <title>The Global Catalogue of Microorganisms (GCM) 10K type strain sequencing project: providing services to taxonomists for standard genome sequencing and annotation.</title>
        <authorList>
            <consortium name="The Broad Institute Genomics Platform"/>
            <consortium name="The Broad Institute Genome Sequencing Center for Infectious Disease"/>
            <person name="Wu L."/>
            <person name="Ma J."/>
        </authorList>
    </citation>
    <scope>NUCLEOTIDE SEQUENCE [LARGE SCALE GENOMIC DNA]</scope>
    <source>
        <strain evidence="17 18">JCM 14919</strain>
    </source>
</reference>
<keyword evidence="7" id="KW-0662">Pyridine nucleotide biosynthesis</keyword>
<evidence type="ECO:0000313" key="18">
    <source>
        <dbReference type="Proteomes" id="UP001501084"/>
    </source>
</evidence>
<feature type="chain" id="PRO_5045429610" description="L-aspartate oxidase" evidence="14">
    <location>
        <begin position="24"/>
        <end position="558"/>
    </location>
</feature>
<dbReference type="SUPFAM" id="SSF51905">
    <property type="entry name" value="FAD/NAD(P)-binding domain"/>
    <property type="match status" value="1"/>
</dbReference>
<organism evidence="17 18">
    <name type="scientific">Leucobacter alluvii</name>
    <dbReference type="NCBI Taxonomy" id="340321"/>
    <lineage>
        <taxon>Bacteria</taxon>
        <taxon>Bacillati</taxon>
        <taxon>Actinomycetota</taxon>
        <taxon>Actinomycetes</taxon>
        <taxon>Micrococcales</taxon>
        <taxon>Microbacteriaceae</taxon>
        <taxon>Leucobacter</taxon>
    </lineage>
</organism>
<keyword evidence="6" id="KW-0285">Flavoprotein</keyword>
<feature type="region of interest" description="Disordered" evidence="13">
    <location>
        <begin position="530"/>
        <end position="558"/>
    </location>
</feature>
<protein>
    <recommendedName>
        <fullName evidence="5">L-aspartate oxidase</fullName>
        <ecNumber evidence="4">1.4.3.16</ecNumber>
    </recommendedName>
    <alternativeName>
        <fullName evidence="11">Quinolinate synthase B</fullName>
    </alternativeName>
</protein>
<comment type="function">
    <text evidence="10">Catalyzes the oxidation of L-aspartate to iminoaspartate, the first step in the de novo biosynthesis of NAD(+).</text>
</comment>
<feature type="domain" description="Fumarate reductase/succinate dehydrogenase flavoprotein-like C-terminal" evidence="16">
    <location>
        <begin position="490"/>
        <end position="519"/>
    </location>
</feature>
<comment type="cofactor">
    <cofactor evidence="1">
        <name>FAD</name>
        <dbReference type="ChEBI" id="CHEBI:57692"/>
    </cofactor>
</comment>
<comment type="similarity">
    <text evidence="3">Belongs to the FAD-dependent oxidoreductase 2 family. NadB subfamily.</text>
</comment>
<evidence type="ECO:0000256" key="5">
    <source>
        <dbReference type="ARBA" id="ARBA00021901"/>
    </source>
</evidence>
<evidence type="ECO:0000256" key="4">
    <source>
        <dbReference type="ARBA" id="ARBA00012173"/>
    </source>
</evidence>
<evidence type="ECO:0000256" key="10">
    <source>
        <dbReference type="ARBA" id="ARBA00029426"/>
    </source>
</evidence>
<comment type="caution">
    <text evidence="17">The sequence shown here is derived from an EMBL/GenBank/DDBJ whole genome shotgun (WGS) entry which is preliminary data.</text>
</comment>
<evidence type="ECO:0000256" key="1">
    <source>
        <dbReference type="ARBA" id="ARBA00001974"/>
    </source>
</evidence>
<comment type="catalytic activity">
    <reaction evidence="12">
        <text>L-aspartate + O2 = iminosuccinate + H2O2</text>
        <dbReference type="Rhea" id="RHEA:25876"/>
        <dbReference type="ChEBI" id="CHEBI:15379"/>
        <dbReference type="ChEBI" id="CHEBI:16240"/>
        <dbReference type="ChEBI" id="CHEBI:29991"/>
        <dbReference type="ChEBI" id="CHEBI:77875"/>
        <dbReference type="EC" id="1.4.3.16"/>
    </reaction>
    <physiologicalReaction direction="left-to-right" evidence="12">
        <dbReference type="Rhea" id="RHEA:25877"/>
    </physiologicalReaction>
</comment>
<evidence type="ECO:0000256" key="14">
    <source>
        <dbReference type="SAM" id="SignalP"/>
    </source>
</evidence>
<evidence type="ECO:0000256" key="2">
    <source>
        <dbReference type="ARBA" id="ARBA00004950"/>
    </source>
</evidence>
<dbReference type="SUPFAM" id="SSF56425">
    <property type="entry name" value="Succinate dehydrogenase/fumarate reductase flavoprotein, catalytic domain"/>
    <property type="match status" value="1"/>
</dbReference>
<feature type="signal peptide" evidence="14">
    <location>
        <begin position="1"/>
        <end position="23"/>
    </location>
</feature>
<feature type="domain" description="FAD-dependent oxidoreductase 2 FAD-binding" evidence="15">
    <location>
        <begin position="2"/>
        <end position="400"/>
    </location>
</feature>
<evidence type="ECO:0000256" key="7">
    <source>
        <dbReference type="ARBA" id="ARBA00022642"/>
    </source>
</evidence>
<dbReference type="EMBL" id="BAAAOP010000001">
    <property type="protein sequence ID" value="GAA2185623.1"/>
    <property type="molecule type" value="Genomic_DNA"/>
</dbReference>
<dbReference type="InterPro" id="IPR037099">
    <property type="entry name" value="Fum_R/Succ_DH_flav-like_C_sf"/>
</dbReference>
<dbReference type="InterPro" id="IPR027477">
    <property type="entry name" value="Succ_DH/fumarate_Rdtase_cat_sf"/>
</dbReference>
<dbReference type="SUPFAM" id="SSF46977">
    <property type="entry name" value="Succinate dehydrogenase/fumarate reductase flavoprotein C-terminal domain"/>
    <property type="match status" value="1"/>
</dbReference>
<proteinExistence type="inferred from homology"/>
<evidence type="ECO:0000313" key="17">
    <source>
        <dbReference type="EMBL" id="GAA2185623.1"/>
    </source>
</evidence>
<keyword evidence="9" id="KW-0560">Oxidoreductase</keyword>